<keyword evidence="2" id="KW-1133">Transmembrane helix</keyword>
<accession>A0A2N5DPV2</accession>
<evidence type="ECO:0000256" key="2">
    <source>
        <dbReference type="SAM" id="Phobius"/>
    </source>
</evidence>
<evidence type="ECO:0000313" key="3">
    <source>
        <dbReference type="EMBL" id="PLR28088.1"/>
    </source>
</evidence>
<evidence type="ECO:0000313" key="4">
    <source>
        <dbReference type="Proteomes" id="UP000234479"/>
    </source>
</evidence>
<protein>
    <submittedName>
        <fullName evidence="3">Uncharacterized protein</fullName>
    </submittedName>
</protein>
<organism evidence="3 4">
    <name type="scientific">Caulobacter zeae</name>
    <dbReference type="NCBI Taxonomy" id="2055137"/>
    <lineage>
        <taxon>Bacteria</taxon>
        <taxon>Pseudomonadati</taxon>
        <taxon>Pseudomonadota</taxon>
        <taxon>Alphaproteobacteria</taxon>
        <taxon>Caulobacterales</taxon>
        <taxon>Caulobacteraceae</taxon>
        <taxon>Caulobacter</taxon>
    </lineage>
</organism>
<dbReference type="Proteomes" id="UP000234479">
    <property type="component" value="Unassembled WGS sequence"/>
</dbReference>
<keyword evidence="4" id="KW-1185">Reference proteome</keyword>
<gene>
    <name evidence="3" type="ORF">SGCZBJ_03505</name>
</gene>
<keyword evidence="2" id="KW-0472">Membrane</keyword>
<feature type="region of interest" description="Disordered" evidence="1">
    <location>
        <begin position="33"/>
        <end position="63"/>
    </location>
</feature>
<sequence>MVTWVDLFPVIFFPLKIIVLGVGMFFSIKWHHDQDKKKKNEADRRNGVSVPQDAGMRTTPAID</sequence>
<proteinExistence type="predicted"/>
<evidence type="ECO:0000256" key="1">
    <source>
        <dbReference type="SAM" id="MobiDB-lite"/>
    </source>
</evidence>
<keyword evidence="2" id="KW-0812">Transmembrane</keyword>
<reference evidence="3 4" key="1">
    <citation type="submission" date="2017-12" db="EMBL/GenBank/DDBJ databases">
        <title>The genome sequence of Caulobacter sp. 410.</title>
        <authorList>
            <person name="Gao J."/>
            <person name="Mao X."/>
            <person name="Sun J."/>
        </authorList>
    </citation>
    <scope>NUCLEOTIDE SEQUENCE [LARGE SCALE GENOMIC DNA]</scope>
    <source>
        <strain evidence="3 4">410</strain>
    </source>
</reference>
<feature type="transmembrane region" description="Helical" evidence="2">
    <location>
        <begin position="6"/>
        <end position="28"/>
    </location>
</feature>
<name>A0A2N5DPV2_9CAUL</name>
<dbReference type="EMBL" id="PJRS01000010">
    <property type="protein sequence ID" value="PLR28088.1"/>
    <property type="molecule type" value="Genomic_DNA"/>
</dbReference>
<dbReference type="OrthoDB" id="7475214at2"/>
<dbReference type="AlphaFoldDB" id="A0A2N5DPV2"/>
<comment type="caution">
    <text evidence="3">The sequence shown here is derived from an EMBL/GenBank/DDBJ whole genome shotgun (WGS) entry which is preliminary data.</text>
</comment>
<feature type="compositionally biased region" description="Basic and acidic residues" evidence="1">
    <location>
        <begin position="33"/>
        <end position="46"/>
    </location>
</feature>